<dbReference type="InParanoid" id="D6RMJ7"/>
<dbReference type="EMBL" id="AACS02000005">
    <property type="protein sequence ID" value="EFI27736.1"/>
    <property type="molecule type" value="Genomic_DNA"/>
</dbReference>
<dbReference type="HOGENOM" id="CLU_1396232_0_0_1"/>
<reference evidence="1 2" key="1">
    <citation type="journal article" date="2010" name="Proc. Natl. Acad. Sci. U.S.A.">
        <title>Insights into evolution of multicellular fungi from the assembled chromosomes of the mushroom Coprinopsis cinerea (Coprinus cinereus).</title>
        <authorList>
            <person name="Stajich J.E."/>
            <person name="Wilke S.K."/>
            <person name="Ahren D."/>
            <person name="Au C.H."/>
            <person name="Birren B.W."/>
            <person name="Borodovsky M."/>
            <person name="Burns C."/>
            <person name="Canback B."/>
            <person name="Casselton L.A."/>
            <person name="Cheng C.K."/>
            <person name="Deng J."/>
            <person name="Dietrich F.S."/>
            <person name="Fargo D.C."/>
            <person name="Farman M.L."/>
            <person name="Gathman A.C."/>
            <person name="Goldberg J."/>
            <person name="Guigo R."/>
            <person name="Hoegger P.J."/>
            <person name="Hooker J.B."/>
            <person name="Huggins A."/>
            <person name="James T.Y."/>
            <person name="Kamada T."/>
            <person name="Kilaru S."/>
            <person name="Kodira C."/>
            <person name="Kues U."/>
            <person name="Kupfer D."/>
            <person name="Kwan H.S."/>
            <person name="Lomsadze A."/>
            <person name="Li W."/>
            <person name="Lilly W.W."/>
            <person name="Ma L.J."/>
            <person name="Mackey A.J."/>
            <person name="Manning G."/>
            <person name="Martin F."/>
            <person name="Muraguchi H."/>
            <person name="Natvig D.O."/>
            <person name="Palmerini H."/>
            <person name="Ramesh M.A."/>
            <person name="Rehmeyer C.J."/>
            <person name="Roe B.A."/>
            <person name="Shenoy N."/>
            <person name="Stanke M."/>
            <person name="Ter-Hovhannisyan V."/>
            <person name="Tunlid A."/>
            <person name="Velagapudi R."/>
            <person name="Vision T.J."/>
            <person name="Zeng Q."/>
            <person name="Zolan M.E."/>
            <person name="Pukkila P.J."/>
        </authorList>
    </citation>
    <scope>NUCLEOTIDE SEQUENCE [LARGE SCALE GENOMIC DNA]</scope>
    <source>
        <strain evidence="2">Okayama-7 / 130 / ATCC MYA-4618 / FGSC 9003</strain>
    </source>
</reference>
<organism evidence="1 2">
    <name type="scientific">Coprinopsis cinerea (strain Okayama-7 / 130 / ATCC MYA-4618 / FGSC 9003)</name>
    <name type="common">Inky cap fungus</name>
    <name type="synonym">Hormographiella aspergillata</name>
    <dbReference type="NCBI Taxonomy" id="240176"/>
    <lineage>
        <taxon>Eukaryota</taxon>
        <taxon>Fungi</taxon>
        <taxon>Dikarya</taxon>
        <taxon>Basidiomycota</taxon>
        <taxon>Agaricomycotina</taxon>
        <taxon>Agaricomycetes</taxon>
        <taxon>Agaricomycetidae</taxon>
        <taxon>Agaricales</taxon>
        <taxon>Agaricineae</taxon>
        <taxon>Psathyrellaceae</taxon>
        <taxon>Coprinopsis</taxon>
    </lineage>
</organism>
<dbReference type="KEGG" id="cci:CC1G_14659"/>
<dbReference type="GeneID" id="9379485"/>
<proteinExistence type="predicted"/>
<dbReference type="AlphaFoldDB" id="D6RMJ7"/>
<keyword evidence="2" id="KW-1185">Reference proteome</keyword>
<dbReference type="RefSeq" id="XP_002911230.1">
    <property type="nucleotide sequence ID" value="XM_002911184.1"/>
</dbReference>
<gene>
    <name evidence="1" type="ORF">CC1G_14659</name>
</gene>
<comment type="caution">
    <text evidence="1">The sequence shown here is derived from an EMBL/GenBank/DDBJ whole genome shotgun (WGS) entry which is preliminary data.</text>
</comment>
<name>D6RMJ7_COPC7</name>
<dbReference type="VEuPathDB" id="FungiDB:CC1G_14659"/>
<dbReference type="Proteomes" id="UP000001861">
    <property type="component" value="Unassembled WGS sequence"/>
</dbReference>
<evidence type="ECO:0000313" key="1">
    <source>
        <dbReference type="EMBL" id="EFI27736.1"/>
    </source>
</evidence>
<sequence length="195" mass="21128">MTAPVQAWTTAYTILPRPHATAPTALKQQHVHGNFGACFDSRYYEGGFLEGQVDIVSINNVSCRGGNTDFCNEATAAMLGRLPAALEEHHPGHHPLRTMLYGLRAPILWHPPPATSNGRGLHQASGRFPLFIDQSYPFFCPCGYPLALRLSCCPLLHLTPGTVGNGFQCGGSGQAVHYRSSSASNRLFCELRAGH</sequence>
<evidence type="ECO:0000313" key="2">
    <source>
        <dbReference type="Proteomes" id="UP000001861"/>
    </source>
</evidence>
<protein>
    <submittedName>
        <fullName evidence="1">Uncharacterized protein</fullName>
    </submittedName>
</protein>
<accession>D6RMJ7</accession>